<evidence type="ECO:0000256" key="1">
    <source>
        <dbReference type="ARBA" id="ARBA00007401"/>
    </source>
</evidence>
<proteinExistence type="inferred from homology"/>
<comment type="similarity">
    <text evidence="1">Belongs to the glycosyl hydrolase 2 family.</text>
</comment>
<dbReference type="Gene3D" id="2.60.40.10">
    <property type="entry name" value="Immunoglobulins"/>
    <property type="match status" value="2"/>
</dbReference>
<evidence type="ECO:0008006" key="9">
    <source>
        <dbReference type="Google" id="ProtNLM"/>
    </source>
</evidence>
<dbReference type="Pfam" id="PF00703">
    <property type="entry name" value="Glyco_hydro_2"/>
    <property type="match status" value="1"/>
</dbReference>
<keyword evidence="2" id="KW-0378">Hydrolase</keyword>
<keyword evidence="3" id="KW-0326">Glycosidase</keyword>
<dbReference type="Pfam" id="PF18565">
    <property type="entry name" value="Glyco_hydro2_C5"/>
    <property type="match status" value="1"/>
</dbReference>
<dbReference type="InterPro" id="IPR040605">
    <property type="entry name" value="Glyco_hydro2_dom5"/>
</dbReference>
<dbReference type="PANTHER" id="PTHR42732:SF1">
    <property type="entry name" value="BETA-MANNOSIDASE"/>
    <property type="match status" value="1"/>
</dbReference>
<reference evidence="8" key="1">
    <citation type="journal article" date="2019" name="Int. J. Syst. Evol. Microbiol.">
        <title>The Global Catalogue of Microorganisms (GCM) 10K type strain sequencing project: providing services to taxonomists for standard genome sequencing and annotation.</title>
        <authorList>
            <consortium name="The Broad Institute Genomics Platform"/>
            <consortium name="The Broad Institute Genome Sequencing Center for Infectious Disease"/>
            <person name="Wu L."/>
            <person name="Ma J."/>
        </authorList>
    </citation>
    <scope>NUCLEOTIDE SEQUENCE [LARGE SCALE GENOMIC DNA]</scope>
    <source>
        <strain evidence="8">NBRC 106310</strain>
    </source>
</reference>
<evidence type="ECO:0000256" key="2">
    <source>
        <dbReference type="ARBA" id="ARBA00022801"/>
    </source>
</evidence>
<evidence type="ECO:0000259" key="4">
    <source>
        <dbReference type="Pfam" id="PF00703"/>
    </source>
</evidence>
<feature type="domain" description="Glycoside hydrolase family 2 immunoglobulin-like beta-sandwich" evidence="4">
    <location>
        <begin position="23"/>
        <end position="68"/>
    </location>
</feature>
<evidence type="ECO:0000313" key="8">
    <source>
        <dbReference type="Proteomes" id="UP001321543"/>
    </source>
</evidence>
<dbReference type="InterPro" id="IPR006101">
    <property type="entry name" value="Glyco_hydro_2"/>
</dbReference>
<dbReference type="SUPFAM" id="SSF49303">
    <property type="entry name" value="beta-Galactosidase/glucuronidase domain"/>
    <property type="match status" value="1"/>
</dbReference>
<protein>
    <recommendedName>
        <fullName evidence="9">Beta-galactosidase</fullName>
    </recommendedName>
</protein>
<dbReference type="InterPro" id="IPR013783">
    <property type="entry name" value="Ig-like_fold"/>
</dbReference>
<dbReference type="EMBL" id="AP027728">
    <property type="protein sequence ID" value="BDZ39503.1"/>
    <property type="molecule type" value="Genomic_DNA"/>
</dbReference>
<dbReference type="InterPro" id="IPR006103">
    <property type="entry name" value="Glyco_hydro_2_cat"/>
</dbReference>
<dbReference type="InterPro" id="IPR051913">
    <property type="entry name" value="GH2_Domain-Containing"/>
</dbReference>
<feature type="domain" description="Glycoside hydrolase family 2" evidence="6">
    <location>
        <begin position="506"/>
        <end position="585"/>
    </location>
</feature>
<dbReference type="Gene3D" id="3.20.20.80">
    <property type="entry name" value="Glycosidases"/>
    <property type="match status" value="1"/>
</dbReference>
<dbReference type="InterPro" id="IPR006102">
    <property type="entry name" value="Ig-like_GH2"/>
</dbReference>
<dbReference type="InterPro" id="IPR036156">
    <property type="entry name" value="Beta-gal/glucu_dom_sf"/>
</dbReference>
<sequence>MRSPASGRTHIVDAVFEVPAGGTAGIGTELRIPEPQLWSDADPHLYQLTTTLNWNGASAEYDEIVGIRTFAFDPDHGFSINGEERTLKGVCLHEDAGCFGVAVPPSVWLRRLLTLKEMGANAVRMAHNPHDRALYALCDALGLFVIDEAFDEWENPKNKWWQGHNVYPPRHEGYATHFPAWHERDLRDQIAAHRNHPSIIAWSIGNEVDYPNDPYASVLFEQMTGNNDADKPAQERMYDPTRPDVRRLTTIARRLSAIVREADPTRPVTLAAAFPELSSRTGLLDDLDLIGYNYKERLYPDDHRRFPDQPLIGSENGHGYAQWRAVAENDFVAGQFLWTGIDYLGEARGWPVHGSDAGMLTLAGFTKSEWHLRRSWWTQAPTAHLAVRAQPAGLDRKSFWTHPVSRNWDGAEEPIEVLCFAGGGAPHLTCDGSPVPLSFDEEGGFWSATVPASTAMFVLEVRDGDVVVARDELAHAGRPVVFAADVWHPPADAARRCRDAGIAIDSVIQIECRLLDAQGRLAAGELPVTVVTDGARVSIENGDLADITPYTSTMRRTFDGRLAVFVRAEDAGTVQVCAEGLPPVTVQL</sequence>
<evidence type="ECO:0000259" key="5">
    <source>
        <dbReference type="Pfam" id="PF02836"/>
    </source>
</evidence>
<accession>A0ABN6X5W6</accession>
<evidence type="ECO:0000256" key="3">
    <source>
        <dbReference type="ARBA" id="ARBA00023295"/>
    </source>
</evidence>
<dbReference type="PRINTS" id="PR00132">
    <property type="entry name" value="GLHYDRLASE2"/>
</dbReference>
<organism evidence="7 8">
    <name type="scientific">Microbacterium suwonense</name>
    <dbReference type="NCBI Taxonomy" id="683047"/>
    <lineage>
        <taxon>Bacteria</taxon>
        <taxon>Bacillati</taxon>
        <taxon>Actinomycetota</taxon>
        <taxon>Actinomycetes</taxon>
        <taxon>Micrococcales</taxon>
        <taxon>Microbacteriaceae</taxon>
        <taxon>Microbacterium</taxon>
    </lineage>
</organism>
<dbReference type="SUPFAM" id="SSF51445">
    <property type="entry name" value="(Trans)glycosidases"/>
    <property type="match status" value="1"/>
</dbReference>
<name>A0ABN6X5W6_9MICO</name>
<dbReference type="Pfam" id="PF02836">
    <property type="entry name" value="Glyco_hydro_2_C"/>
    <property type="match status" value="1"/>
</dbReference>
<gene>
    <name evidence="7" type="ORF">GCM10025863_21170</name>
</gene>
<evidence type="ECO:0000259" key="6">
    <source>
        <dbReference type="Pfam" id="PF18565"/>
    </source>
</evidence>
<dbReference type="Proteomes" id="UP001321543">
    <property type="component" value="Chromosome"/>
</dbReference>
<feature type="domain" description="Glycoside hydrolase family 2 catalytic" evidence="5">
    <location>
        <begin position="76"/>
        <end position="243"/>
    </location>
</feature>
<dbReference type="PANTHER" id="PTHR42732">
    <property type="entry name" value="BETA-GALACTOSIDASE"/>
    <property type="match status" value="1"/>
</dbReference>
<dbReference type="InterPro" id="IPR017853">
    <property type="entry name" value="GH"/>
</dbReference>
<keyword evidence="8" id="KW-1185">Reference proteome</keyword>
<evidence type="ECO:0000313" key="7">
    <source>
        <dbReference type="EMBL" id="BDZ39503.1"/>
    </source>
</evidence>